<evidence type="ECO:0000313" key="2">
    <source>
        <dbReference type="Proteomes" id="UP000244898"/>
    </source>
</evidence>
<dbReference type="AlphaFoldDB" id="A0A2R8CD16"/>
<name>A0A2R8CD16_9RHOB</name>
<sequence>MIWKTNSHLFTATVCQHTGRTCPAVQRMAEKLSQAMMASKPITSGDFEIEGSSVLKHCPMECPAKFTASHDRIRIFCGVTPEAETEGLNRFADALFDPNPNPLALTQFERPCAIAEAVPVTVRQPSEHHAAI</sequence>
<dbReference type="EMBL" id="ONZG01000011">
    <property type="protein sequence ID" value="SPJ30330.1"/>
    <property type="molecule type" value="Genomic_DNA"/>
</dbReference>
<proteinExistence type="predicted"/>
<keyword evidence="2" id="KW-1185">Reference proteome</keyword>
<protein>
    <submittedName>
        <fullName evidence="1">Uncharacterized protein</fullName>
    </submittedName>
</protein>
<dbReference type="OrthoDB" id="8364077at2"/>
<reference evidence="2" key="1">
    <citation type="submission" date="2018-03" db="EMBL/GenBank/DDBJ databases">
        <authorList>
            <person name="Rodrigo-Torres L."/>
            <person name="Arahal R. D."/>
            <person name="Lucena T."/>
        </authorList>
    </citation>
    <scope>NUCLEOTIDE SEQUENCE [LARGE SCALE GENOMIC DNA]</scope>
    <source>
        <strain evidence="2">CECT 7615</strain>
    </source>
</reference>
<dbReference type="RefSeq" id="WP_108790703.1">
    <property type="nucleotide sequence ID" value="NZ_ONZG01000011.1"/>
</dbReference>
<evidence type="ECO:0000313" key="1">
    <source>
        <dbReference type="EMBL" id="SPJ30330.1"/>
    </source>
</evidence>
<gene>
    <name evidence="1" type="ORF">TRM7615_03863</name>
</gene>
<accession>A0A2R8CD16</accession>
<organism evidence="1 2">
    <name type="scientific">Falsiruegeria mediterranea M17</name>
    <dbReference type="NCBI Taxonomy" id="1200281"/>
    <lineage>
        <taxon>Bacteria</taxon>
        <taxon>Pseudomonadati</taxon>
        <taxon>Pseudomonadota</taxon>
        <taxon>Alphaproteobacteria</taxon>
        <taxon>Rhodobacterales</taxon>
        <taxon>Roseobacteraceae</taxon>
        <taxon>Falsiruegeria</taxon>
    </lineage>
</organism>
<dbReference type="Proteomes" id="UP000244898">
    <property type="component" value="Unassembled WGS sequence"/>
</dbReference>